<protein>
    <submittedName>
        <fullName evidence="1">Uncharacterized protein</fullName>
    </submittedName>
</protein>
<name>A0AAU6W387_9VIRU</name>
<organism evidence="1">
    <name type="scientific">Pseudomonas phage Orisa03</name>
    <dbReference type="NCBI Taxonomy" id="3138542"/>
    <lineage>
        <taxon>Viruses</taxon>
    </lineage>
</organism>
<dbReference type="EMBL" id="PP179327">
    <property type="protein sequence ID" value="XAI70795.1"/>
    <property type="molecule type" value="Genomic_DNA"/>
</dbReference>
<proteinExistence type="predicted"/>
<gene>
    <name evidence="1" type="ORF">Orisa03_00062</name>
</gene>
<sequence length="94" mass="10303">MRGDLLAALEAHKGRIAKAMIGGGEGARVRHALERVSLSGFEAGWQAYRESMVIELPAYRTIRRTPMPDENSSYNEAIENCRDSILAAGVKVKS</sequence>
<dbReference type="Pfam" id="PF26207">
    <property type="entry name" value="Phage_phiTE_015"/>
    <property type="match status" value="1"/>
</dbReference>
<evidence type="ECO:0000313" key="1">
    <source>
        <dbReference type="EMBL" id="XAI70795.1"/>
    </source>
</evidence>
<accession>A0AAU6W387</accession>
<dbReference type="InterPro" id="IPR058601">
    <property type="entry name" value="Phage_phiTE_015-like"/>
</dbReference>
<reference evidence="1" key="1">
    <citation type="journal article" date="2024" name="J. Gen. Virol.">
        <title>Novel phages of Pseudomonas syringae unveil numerous potential auxiliary metabolic genes.</title>
        <authorList>
            <person name="Feltin C."/>
            <person name="Garneau J.R."/>
            <person name="Morris C.E."/>
            <person name="Berard A."/>
            <person name="Torres-Barcelo C."/>
        </authorList>
    </citation>
    <scope>NUCLEOTIDE SEQUENCE</scope>
</reference>